<organism evidence="2 3">
    <name type="scientific">Mycena belliarum</name>
    <dbReference type="NCBI Taxonomy" id="1033014"/>
    <lineage>
        <taxon>Eukaryota</taxon>
        <taxon>Fungi</taxon>
        <taxon>Dikarya</taxon>
        <taxon>Basidiomycota</taxon>
        <taxon>Agaricomycotina</taxon>
        <taxon>Agaricomycetes</taxon>
        <taxon>Agaricomycetidae</taxon>
        <taxon>Agaricales</taxon>
        <taxon>Marasmiineae</taxon>
        <taxon>Mycenaceae</taxon>
        <taxon>Mycena</taxon>
    </lineage>
</organism>
<proteinExistence type="predicted"/>
<dbReference type="Gene3D" id="1.20.1280.50">
    <property type="match status" value="1"/>
</dbReference>
<keyword evidence="3" id="KW-1185">Reference proteome</keyword>
<dbReference type="Proteomes" id="UP001222325">
    <property type="component" value="Unassembled WGS sequence"/>
</dbReference>
<dbReference type="AlphaFoldDB" id="A0AAD6XP70"/>
<feature type="domain" description="F-box" evidence="1">
    <location>
        <begin position="1"/>
        <end position="44"/>
    </location>
</feature>
<dbReference type="InterPro" id="IPR036047">
    <property type="entry name" value="F-box-like_dom_sf"/>
</dbReference>
<dbReference type="PROSITE" id="PS50181">
    <property type="entry name" value="FBOX"/>
    <property type="match status" value="1"/>
</dbReference>
<dbReference type="CDD" id="cd09917">
    <property type="entry name" value="F-box_SF"/>
    <property type="match status" value="1"/>
</dbReference>
<gene>
    <name evidence="2" type="ORF">B0H15DRAFT_840959</name>
</gene>
<comment type="caution">
    <text evidence="2">The sequence shown here is derived from an EMBL/GenBank/DDBJ whole genome shotgun (WGS) entry which is preliminary data.</text>
</comment>
<evidence type="ECO:0000259" key="1">
    <source>
        <dbReference type="PROSITE" id="PS50181"/>
    </source>
</evidence>
<reference evidence="2" key="1">
    <citation type="submission" date="2023-03" db="EMBL/GenBank/DDBJ databases">
        <title>Massive genome expansion in bonnet fungi (Mycena s.s.) driven by repeated elements and novel gene families across ecological guilds.</title>
        <authorList>
            <consortium name="Lawrence Berkeley National Laboratory"/>
            <person name="Harder C.B."/>
            <person name="Miyauchi S."/>
            <person name="Viragh M."/>
            <person name="Kuo A."/>
            <person name="Thoen E."/>
            <person name="Andreopoulos B."/>
            <person name="Lu D."/>
            <person name="Skrede I."/>
            <person name="Drula E."/>
            <person name="Henrissat B."/>
            <person name="Morin E."/>
            <person name="Kohler A."/>
            <person name="Barry K."/>
            <person name="LaButti K."/>
            <person name="Morin E."/>
            <person name="Salamov A."/>
            <person name="Lipzen A."/>
            <person name="Mereny Z."/>
            <person name="Hegedus B."/>
            <person name="Baldrian P."/>
            <person name="Stursova M."/>
            <person name="Weitz H."/>
            <person name="Taylor A."/>
            <person name="Grigoriev I.V."/>
            <person name="Nagy L.G."/>
            <person name="Martin F."/>
            <person name="Kauserud H."/>
        </authorList>
    </citation>
    <scope>NUCLEOTIDE SEQUENCE</scope>
    <source>
        <strain evidence="2">CBHHK173m</strain>
    </source>
</reference>
<dbReference type="EMBL" id="JARJCN010000025">
    <property type="protein sequence ID" value="KAJ7088844.1"/>
    <property type="molecule type" value="Genomic_DNA"/>
</dbReference>
<dbReference type="SUPFAM" id="SSF81383">
    <property type="entry name" value="F-box domain"/>
    <property type="match status" value="1"/>
</dbReference>
<evidence type="ECO:0000313" key="2">
    <source>
        <dbReference type="EMBL" id="KAJ7088844.1"/>
    </source>
</evidence>
<name>A0AAD6XP70_9AGAR</name>
<sequence length="350" mass="40462">MPALPTEVLHEILLILPTPFQRAKMTRVCRRFNDIAAPILYRDINLGTLERARRCCDTLLDGPPAHADYVRSFVIFPIYSCRRDHPNDMINYSRLSQALRIMPRLGHLHLWIPAEDDRLFWNFDSLDIPNLRRFGINQPGFRSEAILSKFLARHAALTHLEIIRPFKLLEIDPKFAAKVRLPQLQSYRGSATYFMRLVVAKGCLTHAEFWDIPGETDLHGLFVYLSAAMNPNVPFSLKLLSDVLTVELLLALSRWLPNIQTLELGPFTGLAFSVYHWERHLVKVLEPLKHLIVFNISSGCNVHNNRTVYRPWLQELASVREWGECCPSLKVSRIHDREWVRAEDGAWITL</sequence>
<dbReference type="Pfam" id="PF12937">
    <property type="entry name" value="F-box-like"/>
    <property type="match status" value="1"/>
</dbReference>
<dbReference type="InterPro" id="IPR001810">
    <property type="entry name" value="F-box_dom"/>
</dbReference>
<protein>
    <recommendedName>
        <fullName evidence="1">F-box domain-containing protein</fullName>
    </recommendedName>
</protein>
<evidence type="ECO:0000313" key="3">
    <source>
        <dbReference type="Proteomes" id="UP001222325"/>
    </source>
</evidence>
<accession>A0AAD6XP70</accession>